<dbReference type="Gene3D" id="1.20.120.1490">
    <property type="match status" value="1"/>
</dbReference>
<dbReference type="InterPro" id="IPR025961">
    <property type="entry name" value="Metal_resist"/>
</dbReference>
<accession>F8TTJ7</accession>
<organism evidence="1">
    <name type="scientific">uncultured Acidobacteria bacterium A11</name>
    <dbReference type="NCBI Taxonomy" id="1036854"/>
    <lineage>
        <taxon>Bacteria</taxon>
        <taxon>Pseudomonadati</taxon>
        <taxon>Acidobacteriota</taxon>
        <taxon>environmental samples</taxon>
    </lineage>
</organism>
<dbReference type="EMBL" id="JF342591">
    <property type="protein sequence ID" value="AEH26508.1"/>
    <property type="molecule type" value="Genomic_DNA"/>
</dbReference>
<evidence type="ECO:0008006" key="2">
    <source>
        <dbReference type="Google" id="ProtNLM"/>
    </source>
</evidence>
<name>F8TTJ7_9BACT</name>
<evidence type="ECO:0000313" key="1">
    <source>
        <dbReference type="EMBL" id="AEH26508.1"/>
    </source>
</evidence>
<dbReference type="Pfam" id="PF13801">
    <property type="entry name" value="Metal_resist"/>
    <property type="match status" value="1"/>
</dbReference>
<proteinExistence type="predicted"/>
<protein>
    <recommendedName>
        <fullName evidence="2">Periplasmic heavy metal sensor</fullName>
    </recommendedName>
</protein>
<reference evidence="1" key="1">
    <citation type="journal article" date="2011" name="FEMS Microbiol. Ecol.">
        <title>Polyketide synthase pathways identified from a metagenomic library are derived from soil Acidobacteria.</title>
        <authorList>
            <person name="Parsley L.C."/>
            <person name="Linneman J."/>
            <person name="Goode A.M."/>
            <person name="Becklund K."/>
            <person name="George I."/>
            <person name="Goodman R.M."/>
            <person name="Lopanik N.B."/>
            <person name="Liles M.R."/>
        </authorList>
    </citation>
    <scope>NUCLEOTIDE SEQUENCE</scope>
</reference>
<dbReference type="AlphaFoldDB" id="F8TTJ7"/>
<sequence>MSQRKRGLAVVVAALVLAAAAYCIYYYATTKPTQAMLIAPEGEMEWLRREFKLTDAQFQKIKVMHEEYRPRCDVMCQKISEANERLDKLMKANKAYSPELEAALKECSAVQLSCRQAMLGHIYAVAAEMSPDSRARYLEMMEERFLQPGLPSNTAVSRH</sequence>